<evidence type="ECO:0000259" key="4">
    <source>
        <dbReference type="PROSITE" id="PS50113"/>
    </source>
</evidence>
<dbReference type="CDD" id="cd00130">
    <property type="entry name" value="PAS"/>
    <property type="match status" value="1"/>
</dbReference>
<dbReference type="InterPro" id="IPR000014">
    <property type="entry name" value="PAS"/>
</dbReference>
<protein>
    <submittedName>
        <fullName evidence="5">Putative transcriptional regulator</fullName>
    </submittedName>
</protein>
<organism evidence="5 6">
    <name type="scientific">Candidatus Methanoperedens nitratireducens</name>
    <dbReference type="NCBI Taxonomy" id="1392998"/>
    <lineage>
        <taxon>Archaea</taxon>
        <taxon>Methanobacteriati</taxon>
        <taxon>Methanobacteriota</taxon>
        <taxon>Stenosarchaea group</taxon>
        <taxon>Methanomicrobia</taxon>
        <taxon>Methanosarcinales</taxon>
        <taxon>ANME-2 cluster</taxon>
        <taxon>Candidatus Methanoperedentaceae</taxon>
        <taxon>Candidatus Methanoperedens</taxon>
    </lineage>
</organism>
<dbReference type="PROSITE" id="PS50113">
    <property type="entry name" value="PAC"/>
    <property type="match status" value="1"/>
</dbReference>
<keyword evidence="1" id="KW-0597">Phosphoprotein</keyword>
<evidence type="ECO:0000313" key="5">
    <source>
        <dbReference type="EMBL" id="KPQ41600.1"/>
    </source>
</evidence>
<dbReference type="InterPro" id="IPR013767">
    <property type="entry name" value="PAS_fold"/>
</dbReference>
<dbReference type="SUPFAM" id="SSF55785">
    <property type="entry name" value="PYP-like sensor domain (PAS domain)"/>
    <property type="match status" value="1"/>
</dbReference>
<evidence type="ECO:0000259" key="3">
    <source>
        <dbReference type="PROSITE" id="PS50112"/>
    </source>
</evidence>
<dbReference type="Proteomes" id="UP000050360">
    <property type="component" value="Unassembled WGS sequence"/>
</dbReference>
<feature type="domain" description="PAS" evidence="3">
    <location>
        <begin position="140"/>
        <end position="213"/>
    </location>
</feature>
<dbReference type="InterPro" id="IPR035965">
    <property type="entry name" value="PAS-like_dom_sf"/>
</dbReference>
<proteinExistence type="predicted"/>
<dbReference type="GO" id="GO:0000160">
    <property type="term" value="P:phosphorelay signal transduction system"/>
    <property type="evidence" value="ECO:0007669"/>
    <property type="project" value="InterPro"/>
</dbReference>
<gene>
    <name evidence="5" type="ORF">MPEBLZ_03847</name>
</gene>
<sequence length="279" mass="31327">MTADKQILVVEDEVIVGIDIQRRLKNLGYTVPVVVSSGKEAIAKVRENNPDLVLMDINLYGKMDGIEAASKIHSFSDIPVIYLTAYTDDKTLERAKITEPYAYIIKPFKDRELQINLEIAFYKSRMEKMLKESYENLRKSKQWLAAAIDSIGDAVIATDEKGIIKLINPIAQMMTGWKEEDALGKDLITVFNIVTEGTGEQVEDPVKKVIREGIFYGLADHTILVTKIGSEIPVDIIGSPIKDEGNIIGVVLVFYDILERKKIERGLKNLKMPEKIVNS</sequence>
<dbReference type="GO" id="GO:0006355">
    <property type="term" value="P:regulation of DNA-templated transcription"/>
    <property type="evidence" value="ECO:0007669"/>
    <property type="project" value="InterPro"/>
</dbReference>
<accession>A0A0P8CG22</accession>
<dbReference type="InterPro" id="IPR011006">
    <property type="entry name" value="CheY-like_superfamily"/>
</dbReference>
<dbReference type="SMART" id="SM00448">
    <property type="entry name" value="REC"/>
    <property type="match status" value="1"/>
</dbReference>
<comment type="caution">
    <text evidence="5">The sequence shown here is derived from an EMBL/GenBank/DDBJ whole genome shotgun (WGS) entry which is preliminary data.</text>
</comment>
<evidence type="ECO:0000259" key="2">
    <source>
        <dbReference type="PROSITE" id="PS50110"/>
    </source>
</evidence>
<dbReference type="Gene3D" id="3.30.450.20">
    <property type="entry name" value="PAS domain"/>
    <property type="match status" value="1"/>
</dbReference>
<dbReference type="PANTHER" id="PTHR43228:SF6">
    <property type="entry name" value="RESPONSE REGULATOR RECEIVER"/>
    <property type="match status" value="1"/>
</dbReference>
<dbReference type="CDD" id="cd17534">
    <property type="entry name" value="REC_DC-like"/>
    <property type="match status" value="1"/>
</dbReference>
<dbReference type="EMBL" id="LKCM01000333">
    <property type="protein sequence ID" value="KPQ41600.1"/>
    <property type="molecule type" value="Genomic_DNA"/>
</dbReference>
<evidence type="ECO:0000256" key="1">
    <source>
        <dbReference type="PROSITE-ProRule" id="PRU00169"/>
    </source>
</evidence>
<dbReference type="SUPFAM" id="SSF52172">
    <property type="entry name" value="CheY-like"/>
    <property type="match status" value="1"/>
</dbReference>
<dbReference type="Pfam" id="PF00072">
    <property type="entry name" value="Response_reg"/>
    <property type="match status" value="1"/>
</dbReference>
<evidence type="ECO:0000313" key="6">
    <source>
        <dbReference type="Proteomes" id="UP000050360"/>
    </source>
</evidence>
<dbReference type="NCBIfam" id="TIGR00229">
    <property type="entry name" value="sensory_box"/>
    <property type="match status" value="1"/>
</dbReference>
<dbReference type="InterPro" id="IPR000700">
    <property type="entry name" value="PAS-assoc_C"/>
</dbReference>
<name>A0A0P8CG22_9EURY</name>
<reference evidence="5 6" key="1">
    <citation type="submission" date="2015-09" db="EMBL/GenBank/DDBJ databases">
        <title>A metagenomics-based metabolic model of nitrate-dependent anaerobic oxidation of methane by Methanoperedens-like archaea.</title>
        <authorList>
            <person name="Arshad A."/>
            <person name="Speth D.R."/>
            <person name="De Graaf R.M."/>
            <person name="Op Den Camp H.J."/>
            <person name="Jetten M.S."/>
            <person name="Welte C.U."/>
        </authorList>
    </citation>
    <scope>NUCLEOTIDE SEQUENCE [LARGE SCALE GENOMIC DNA]</scope>
</reference>
<dbReference type="InterPro" id="IPR052048">
    <property type="entry name" value="ST_Response_Regulator"/>
</dbReference>
<dbReference type="PROSITE" id="PS50112">
    <property type="entry name" value="PAS"/>
    <property type="match status" value="1"/>
</dbReference>
<dbReference type="AlphaFoldDB" id="A0A0P8CG22"/>
<dbReference type="PANTHER" id="PTHR43228">
    <property type="entry name" value="TWO-COMPONENT RESPONSE REGULATOR"/>
    <property type="match status" value="1"/>
</dbReference>
<dbReference type="Pfam" id="PF00989">
    <property type="entry name" value="PAS"/>
    <property type="match status" value="1"/>
</dbReference>
<feature type="modified residue" description="4-aspartylphosphate" evidence="1">
    <location>
        <position position="56"/>
    </location>
</feature>
<dbReference type="SMART" id="SM00091">
    <property type="entry name" value="PAS"/>
    <property type="match status" value="1"/>
</dbReference>
<feature type="domain" description="Response regulatory" evidence="2">
    <location>
        <begin position="6"/>
        <end position="121"/>
    </location>
</feature>
<dbReference type="InterPro" id="IPR001789">
    <property type="entry name" value="Sig_transdc_resp-reg_receiver"/>
</dbReference>
<feature type="domain" description="PAC" evidence="4">
    <location>
        <begin position="218"/>
        <end position="269"/>
    </location>
</feature>
<dbReference type="PROSITE" id="PS50110">
    <property type="entry name" value="RESPONSE_REGULATORY"/>
    <property type="match status" value="1"/>
</dbReference>
<dbReference type="Gene3D" id="3.40.50.2300">
    <property type="match status" value="1"/>
</dbReference>